<dbReference type="InterPro" id="IPR032710">
    <property type="entry name" value="NTF2-like_dom_sf"/>
</dbReference>
<name>A0A255YX35_9SPHN</name>
<dbReference type="RefSeq" id="WP_094472708.1">
    <property type="nucleotide sequence ID" value="NZ_NOXT01000075.1"/>
</dbReference>
<keyword evidence="2" id="KW-1185">Reference proteome</keyword>
<dbReference type="SUPFAM" id="SSF54427">
    <property type="entry name" value="NTF2-like"/>
    <property type="match status" value="1"/>
</dbReference>
<dbReference type="OrthoDB" id="582171at2"/>
<dbReference type="AlphaFoldDB" id="A0A255YX35"/>
<evidence type="ECO:0000313" key="1">
    <source>
        <dbReference type="EMBL" id="OYQ33225.1"/>
    </source>
</evidence>
<sequence length="148" mass="16283">MLEQFQAWVTAFDACVADDDWQRLVPMLADDVAYLVTGVPFGCDLRGRDAVLAGFARSIANFDRQFDERQWFGVGWRAAGPCLAGRAMGVYRRAGAPVLSFSAREQLHLRDDGRIGLIVDVYDLAELDNQLAMAWLASHGAGLDPSYG</sequence>
<dbReference type="Gene3D" id="3.10.450.50">
    <property type="match status" value="1"/>
</dbReference>
<gene>
    <name evidence="1" type="ORF">CHU93_03045</name>
</gene>
<proteinExistence type="predicted"/>
<protein>
    <recommendedName>
        <fullName evidence="3">SnoaL-like domain-containing protein</fullName>
    </recommendedName>
</protein>
<dbReference type="Proteomes" id="UP000216991">
    <property type="component" value="Unassembled WGS sequence"/>
</dbReference>
<organism evidence="1 2">
    <name type="scientific">Sandarakinorhabdus cyanobacteriorum</name>
    <dbReference type="NCBI Taxonomy" id="1981098"/>
    <lineage>
        <taxon>Bacteria</taxon>
        <taxon>Pseudomonadati</taxon>
        <taxon>Pseudomonadota</taxon>
        <taxon>Alphaproteobacteria</taxon>
        <taxon>Sphingomonadales</taxon>
        <taxon>Sphingosinicellaceae</taxon>
        <taxon>Sandarakinorhabdus</taxon>
    </lineage>
</organism>
<accession>A0A255YX35</accession>
<dbReference type="EMBL" id="NOXT01000075">
    <property type="protein sequence ID" value="OYQ33225.1"/>
    <property type="molecule type" value="Genomic_DNA"/>
</dbReference>
<evidence type="ECO:0008006" key="3">
    <source>
        <dbReference type="Google" id="ProtNLM"/>
    </source>
</evidence>
<reference evidence="1 2" key="1">
    <citation type="submission" date="2017-07" db="EMBL/GenBank/DDBJ databases">
        <title>Sandarakinorhabdus cyanobacteriorum sp. nov., a novel bacterium isolated from cyanobacterial aggregates in a eutrophic lake.</title>
        <authorList>
            <person name="Cai H."/>
        </authorList>
    </citation>
    <scope>NUCLEOTIDE SEQUENCE [LARGE SCALE GENOMIC DNA]</scope>
    <source>
        <strain evidence="1 2">TH057</strain>
    </source>
</reference>
<evidence type="ECO:0000313" key="2">
    <source>
        <dbReference type="Proteomes" id="UP000216991"/>
    </source>
</evidence>
<comment type="caution">
    <text evidence="1">The sequence shown here is derived from an EMBL/GenBank/DDBJ whole genome shotgun (WGS) entry which is preliminary data.</text>
</comment>